<gene>
    <name evidence="3" type="ORF">AP3564_15035</name>
</gene>
<dbReference type="RefSeq" id="WP_094245897.1">
    <property type="nucleotide sequence ID" value="NZ_CP017703.1"/>
</dbReference>
<protein>
    <submittedName>
        <fullName evidence="3">Uncharacterized protein</fullName>
    </submittedName>
</protein>
<evidence type="ECO:0000256" key="1">
    <source>
        <dbReference type="SAM" id="MobiDB-lite"/>
    </source>
</evidence>
<name>A0A223E7Z1_9BACI</name>
<evidence type="ECO:0000256" key="2">
    <source>
        <dbReference type="SAM" id="SignalP"/>
    </source>
</evidence>
<reference evidence="3 4" key="1">
    <citation type="submission" date="2016-10" db="EMBL/GenBank/DDBJ databases">
        <title>The whole genome sequencing and assembly of Aeribacillus pallidus KCTC3564 strain.</title>
        <authorList>
            <person name="Lee Y.-J."/>
            <person name="Park M.-K."/>
            <person name="Yi H."/>
            <person name="Bahn Y.-S."/>
            <person name="Kim J.F."/>
            <person name="Lee D.-W."/>
        </authorList>
    </citation>
    <scope>NUCLEOTIDE SEQUENCE [LARGE SCALE GENOMIC DNA]</scope>
    <source>
        <strain evidence="3 4">KCTC3564</strain>
    </source>
</reference>
<evidence type="ECO:0000313" key="3">
    <source>
        <dbReference type="EMBL" id="ASS91358.1"/>
    </source>
</evidence>
<dbReference type="KEGG" id="apak:AP3564_15035"/>
<dbReference type="EMBL" id="CP017703">
    <property type="protein sequence ID" value="ASS91358.1"/>
    <property type="molecule type" value="Genomic_DNA"/>
</dbReference>
<feature type="chain" id="PRO_5013166442" evidence="2">
    <location>
        <begin position="26"/>
        <end position="141"/>
    </location>
</feature>
<sequence>MKKIFTLSVAILLCFIFTFSQSADAYRATKTVNNVTAKADLPYLSDWKGCGNYKAYSSTTRTGFKKLTHQVSFYTVGGSVSFSGAGASGSGSSPGYSRSTTSKSYKSSGNVCGSGLTIYLGMYTTTIVDYSNRTYTATAKI</sequence>
<dbReference type="AlphaFoldDB" id="A0A223E7Z1"/>
<dbReference type="Proteomes" id="UP000214606">
    <property type="component" value="Chromosome"/>
</dbReference>
<feature type="region of interest" description="Disordered" evidence="1">
    <location>
        <begin position="86"/>
        <end position="109"/>
    </location>
</feature>
<evidence type="ECO:0000313" key="4">
    <source>
        <dbReference type="Proteomes" id="UP000214606"/>
    </source>
</evidence>
<accession>A0A223E7Z1</accession>
<keyword evidence="2" id="KW-0732">Signal</keyword>
<feature type="signal peptide" evidence="2">
    <location>
        <begin position="1"/>
        <end position="25"/>
    </location>
</feature>
<proteinExistence type="predicted"/>
<organism evidence="3 4">
    <name type="scientific">Aeribacillus pallidus</name>
    <dbReference type="NCBI Taxonomy" id="33936"/>
    <lineage>
        <taxon>Bacteria</taxon>
        <taxon>Bacillati</taxon>
        <taxon>Bacillota</taxon>
        <taxon>Bacilli</taxon>
        <taxon>Bacillales</taxon>
        <taxon>Bacillaceae</taxon>
        <taxon>Aeribacillus</taxon>
    </lineage>
</organism>